<evidence type="ECO:0000256" key="2">
    <source>
        <dbReference type="PIRSR" id="PIRSR000868-1"/>
    </source>
</evidence>
<dbReference type="PIRSF" id="PIRSF000868">
    <property type="entry name" value="14-3-3"/>
    <property type="match status" value="1"/>
</dbReference>
<keyword evidence="3" id="KW-0175">Coiled coil</keyword>
<dbReference type="CDD" id="cd08774">
    <property type="entry name" value="14-3-3"/>
    <property type="match status" value="1"/>
</dbReference>
<gene>
    <name evidence="5" type="primary">GF14D</name>
    <name evidence="5" type="ORF">TRFO_38786</name>
</gene>
<sequence length="243" mass="27772">MSDTIKDLAFFADVLSKISRTEAATQYIDQLVEAKPQLEQSEYELFGFVYKTAIDPIRHTLQSLMSFYDSEVDQRHALRAESIQVEKEKSHRQFASICHHVIDMITSTLLPNAIDQKATIFFNKTLGDYYRYLAEFERSEEAKRVIGEAKKAYSKALEVCDSNLLPCDPLRLGVLLNFAIFKHEHLMETSEASALLQEARNEAELELGQLSQNSQNEALEILQAMRTNLIVWSDDEDDNGENN</sequence>
<proteinExistence type="inferred from homology"/>
<feature type="site" description="Interaction with phosphoserine on interacting protein" evidence="2">
    <location>
        <position position="58"/>
    </location>
</feature>
<reference evidence="5" key="1">
    <citation type="submission" date="2016-10" db="EMBL/GenBank/DDBJ databases">
        <authorList>
            <person name="Benchimol M."/>
            <person name="Almeida L.G."/>
            <person name="Vasconcelos A.T."/>
            <person name="Perreira-Neves A."/>
            <person name="Rosa I.A."/>
            <person name="Tasca T."/>
            <person name="Bogo M.R."/>
            <person name="de Souza W."/>
        </authorList>
    </citation>
    <scope>NUCLEOTIDE SEQUENCE [LARGE SCALE GENOMIC DNA]</scope>
    <source>
        <strain evidence="5">K</strain>
    </source>
</reference>
<keyword evidence="6" id="KW-1185">Reference proteome</keyword>
<evidence type="ECO:0000259" key="4">
    <source>
        <dbReference type="SMART" id="SM00101"/>
    </source>
</evidence>
<dbReference type="RefSeq" id="XP_068348185.1">
    <property type="nucleotide sequence ID" value="XM_068512258.1"/>
</dbReference>
<dbReference type="Proteomes" id="UP000179807">
    <property type="component" value="Unassembled WGS sequence"/>
</dbReference>
<dbReference type="InterPro" id="IPR000308">
    <property type="entry name" value="14-3-3"/>
</dbReference>
<dbReference type="VEuPathDB" id="TrichDB:TRFO_38786"/>
<dbReference type="SMART" id="SM00101">
    <property type="entry name" value="14_3_3"/>
    <property type="match status" value="1"/>
</dbReference>
<organism evidence="5 6">
    <name type="scientific">Tritrichomonas foetus</name>
    <dbReference type="NCBI Taxonomy" id="1144522"/>
    <lineage>
        <taxon>Eukaryota</taxon>
        <taxon>Metamonada</taxon>
        <taxon>Parabasalia</taxon>
        <taxon>Tritrichomonadida</taxon>
        <taxon>Tritrichomonadidae</taxon>
        <taxon>Tritrichomonas</taxon>
    </lineage>
</organism>
<dbReference type="EMBL" id="MLAK01001270">
    <property type="protein sequence ID" value="OHS95048.1"/>
    <property type="molecule type" value="Genomic_DNA"/>
</dbReference>
<dbReference type="Pfam" id="PF00244">
    <property type="entry name" value="14-3-3"/>
    <property type="match status" value="1"/>
</dbReference>
<comment type="caution">
    <text evidence="5">The sequence shown here is derived from an EMBL/GenBank/DDBJ whole genome shotgun (WGS) entry which is preliminary data.</text>
</comment>
<evidence type="ECO:0000256" key="3">
    <source>
        <dbReference type="SAM" id="Coils"/>
    </source>
</evidence>
<dbReference type="PANTHER" id="PTHR18860">
    <property type="entry name" value="14-3-3 PROTEIN"/>
    <property type="match status" value="1"/>
</dbReference>
<accession>A0A1J4J7C5</accession>
<dbReference type="AlphaFoldDB" id="A0A1J4J7C5"/>
<dbReference type="GeneID" id="94846962"/>
<evidence type="ECO:0000256" key="1">
    <source>
        <dbReference type="ARBA" id="ARBA00006141"/>
    </source>
</evidence>
<dbReference type="SUPFAM" id="SSF48445">
    <property type="entry name" value="14-3-3 protein"/>
    <property type="match status" value="1"/>
</dbReference>
<dbReference type="PRINTS" id="PR00305">
    <property type="entry name" value="1433ZETA"/>
</dbReference>
<comment type="similarity">
    <text evidence="1">Belongs to the 14-3-3 family.</text>
</comment>
<evidence type="ECO:0000313" key="6">
    <source>
        <dbReference type="Proteomes" id="UP000179807"/>
    </source>
</evidence>
<dbReference type="InterPro" id="IPR023410">
    <property type="entry name" value="14-3-3_domain"/>
</dbReference>
<dbReference type="OrthoDB" id="10260625at2759"/>
<feature type="coiled-coil region" evidence="3">
    <location>
        <begin position="186"/>
        <end position="213"/>
    </location>
</feature>
<protein>
    <submittedName>
        <fullName evidence="5">14-3-3-like protein D</fullName>
    </submittedName>
</protein>
<dbReference type="InterPro" id="IPR036815">
    <property type="entry name" value="14-3-3_dom_sf"/>
</dbReference>
<name>A0A1J4J7C5_9EUKA</name>
<feature type="domain" description="14-3-3" evidence="4">
    <location>
        <begin position="6"/>
        <end position="241"/>
    </location>
</feature>
<evidence type="ECO:0000313" key="5">
    <source>
        <dbReference type="EMBL" id="OHS95048.1"/>
    </source>
</evidence>
<feature type="site" description="Interaction with phosphoserine on interacting protein" evidence="2">
    <location>
        <position position="131"/>
    </location>
</feature>
<dbReference type="Gene3D" id="1.20.190.20">
    <property type="entry name" value="14-3-3 domain"/>
    <property type="match status" value="1"/>
</dbReference>